<evidence type="ECO:0000256" key="4">
    <source>
        <dbReference type="ARBA" id="ARBA00022729"/>
    </source>
</evidence>
<evidence type="ECO:0000256" key="3">
    <source>
        <dbReference type="ARBA" id="ARBA00009284"/>
    </source>
</evidence>
<reference evidence="7" key="1">
    <citation type="submission" date="2022-06" db="EMBL/GenBank/DDBJ databases">
        <title>A novel DMS-producing enzyme.</title>
        <authorList>
            <person name="Zhang Y."/>
        </authorList>
    </citation>
    <scope>NUCLEOTIDE SEQUENCE</scope>
    <source>
        <strain evidence="7">RT37</strain>
    </source>
</reference>
<dbReference type="SUPFAM" id="SSF74650">
    <property type="entry name" value="Galactose mutarotase-like"/>
    <property type="match status" value="1"/>
</dbReference>
<dbReference type="InterPro" id="IPR013783">
    <property type="entry name" value="Ig-like_fold"/>
</dbReference>
<comment type="similarity">
    <text evidence="3">Belongs to the OpgD/OpgG family.</text>
</comment>
<comment type="subcellular location">
    <subcellularLocation>
        <location evidence="1">Periplasm</location>
    </subcellularLocation>
</comment>
<dbReference type="GO" id="GO:0030246">
    <property type="term" value="F:carbohydrate binding"/>
    <property type="evidence" value="ECO:0007669"/>
    <property type="project" value="InterPro"/>
</dbReference>
<dbReference type="PIRSF" id="PIRSF006281">
    <property type="entry name" value="MdoG"/>
    <property type="match status" value="1"/>
</dbReference>
<organism evidence="7">
    <name type="scientific">Halomonas sp. RT37</name>
    <dbReference type="NCBI Taxonomy" id="2950872"/>
    <lineage>
        <taxon>Bacteria</taxon>
        <taxon>Pseudomonadati</taxon>
        <taxon>Pseudomonadota</taxon>
        <taxon>Gammaproteobacteria</taxon>
        <taxon>Oceanospirillales</taxon>
        <taxon>Halomonadaceae</taxon>
        <taxon>Halomonas</taxon>
    </lineage>
</organism>
<dbReference type="Pfam" id="PF04349">
    <property type="entry name" value="MdoG"/>
    <property type="match status" value="1"/>
</dbReference>
<dbReference type="PANTHER" id="PTHR30504:SF2">
    <property type="entry name" value="GLUCANS BIOSYNTHESIS PROTEIN G"/>
    <property type="match status" value="1"/>
</dbReference>
<dbReference type="InterPro" id="IPR007444">
    <property type="entry name" value="Glucan_biosyn_MdoG_C"/>
</dbReference>
<evidence type="ECO:0000256" key="5">
    <source>
        <dbReference type="ARBA" id="ARBA00022764"/>
    </source>
</evidence>
<comment type="pathway">
    <text evidence="2">Glycan metabolism; osmoregulated periplasmic glucan (OPG) biosynthesis.</text>
</comment>
<evidence type="ECO:0000256" key="2">
    <source>
        <dbReference type="ARBA" id="ARBA00005001"/>
    </source>
</evidence>
<accession>A0AAU7KLM2</accession>
<sequence length="528" mass="59579">MDTAISRARHTLARRRPGSRNLALAFVGVITSAALTTPAMAVETGALFEQVTNRAKELAASPYEEASAELPEALTEMDYDRYRQIRYRDERALWKDDGDFEVELFHPGFLYDQPVDIHLLEDGEVRSLPFEPERFRYDDDAADLAELDLSGLGYAGFRLHYPLNRADYKDEFAVFLGASYFRLVGRDQGYGLSARGLAIDTALPQGEEFPAFREYWLVKPQPGDTHMTVLALLDSPSLAGAYRFDIAPGKRTQVDTEARLFAREDVEKLGVAPLTSMFLHGEMDRRQEDDYRIRVHDSSGLLMATSTGEWTWRVLENPESLQISGLQDTSPKGYGLVQRPQHFNAYLDMEARYERRPSQWVEPQGEWGEGHVELVEIPTDSEAHDNITAYWVPATPLMAGDSRTYRYRTWTFGDTPTAEPLARVVRSRQGWGGVPGQSDPPDERLRQFIIDFRGGELEGLDASQPVEMTLTTSSGETAEAKVTPLPDDDTWRAAFTLLPDGDQPADIRLTLMLRGERLSETWNSIWSP</sequence>
<dbReference type="InterPro" id="IPR011013">
    <property type="entry name" value="Gal_mutarotase_sf_dom"/>
</dbReference>
<proteinExistence type="inferred from homology"/>
<feature type="domain" description="Glucan biosynthesis periplasmic MdoG C-terminal" evidence="6">
    <location>
        <begin position="48"/>
        <end position="524"/>
    </location>
</feature>
<dbReference type="RefSeq" id="WP_348827769.1">
    <property type="nucleotide sequence ID" value="NZ_CP098827.1"/>
</dbReference>
<dbReference type="FunFam" id="2.70.98.10:FF:000001">
    <property type="entry name" value="Glucans biosynthesis protein G"/>
    <property type="match status" value="1"/>
</dbReference>
<dbReference type="PANTHER" id="PTHR30504">
    <property type="entry name" value="GLUCANS BIOSYNTHESIS PROTEIN"/>
    <property type="match status" value="1"/>
</dbReference>
<dbReference type="Gene3D" id="2.60.40.10">
    <property type="entry name" value="Immunoglobulins"/>
    <property type="match status" value="1"/>
</dbReference>
<dbReference type="Gene3D" id="2.70.98.10">
    <property type="match status" value="1"/>
</dbReference>
<dbReference type="GO" id="GO:0051274">
    <property type="term" value="P:beta-glucan biosynthetic process"/>
    <property type="evidence" value="ECO:0007669"/>
    <property type="project" value="TreeGrafter"/>
</dbReference>
<evidence type="ECO:0000313" key="7">
    <source>
        <dbReference type="EMBL" id="XBO72265.1"/>
    </source>
</evidence>
<dbReference type="AlphaFoldDB" id="A0AAU7KLM2"/>
<dbReference type="GO" id="GO:0003824">
    <property type="term" value="F:catalytic activity"/>
    <property type="evidence" value="ECO:0007669"/>
    <property type="project" value="InterPro"/>
</dbReference>
<dbReference type="InterPro" id="IPR014718">
    <property type="entry name" value="GH-type_carb-bd"/>
</dbReference>
<protein>
    <submittedName>
        <fullName evidence="7">Glucan biosynthesis protein</fullName>
    </submittedName>
</protein>
<dbReference type="EMBL" id="CP098827">
    <property type="protein sequence ID" value="XBO72265.1"/>
    <property type="molecule type" value="Genomic_DNA"/>
</dbReference>
<dbReference type="InterPro" id="IPR014438">
    <property type="entry name" value="Glucan_biosyn_MdoG/MdoD"/>
</dbReference>
<keyword evidence="4" id="KW-0732">Signal</keyword>
<name>A0AAU7KLM2_9GAMM</name>
<dbReference type="GO" id="GO:0030288">
    <property type="term" value="C:outer membrane-bounded periplasmic space"/>
    <property type="evidence" value="ECO:0007669"/>
    <property type="project" value="TreeGrafter"/>
</dbReference>
<keyword evidence="5" id="KW-0574">Periplasm</keyword>
<dbReference type="InterPro" id="IPR014756">
    <property type="entry name" value="Ig_E-set"/>
</dbReference>
<evidence type="ECO:0000259" key="6">
    <source>
        <dbReference type="Pfam" id="PF04349"/>
    </source>
</evidence>
<gene>
    <name evidence="7" type="ORF">NFG58_06010</name>
</gene>
<evidence type="ECO:0000256" key="1">
    <source>
        <dbReference type="ARBA" id="ARBA00004418"/>
    </source>
</evidence>
<dbReference type="SUPFAM" id="SSF81296">
    <property type="entry name" value="E set domains"/>
    <property type="match status" value="1"/>
</dbReference>